<evidence type="ECO:0000313" key="2">
    <source>
        <dbReference type="Proteomes" id="UP000617979"/>
    </source>
</evidence>
<protein>
    <submittedName>
        <fullName evidence="1">Uncharacterized protein</fullName>
    </submittedName>
</protein>
<dbReference type="EMBL" id="BMEX01000003">
    <property type="protein sequence ID" value="GGA39374.1"/>
    <property type="molecule type" value="Genomic_DNA"/>
</dbReference>
<accession>A0ABQ1G9H4</accession>
<organism evidence="1 2">
    <name type="scientific">Kroppenstedtia guangzhouensis</name>
    <dbReference type="NCBI Taxonomy" id="1274356"/>
    <lineage>
        <taxon>Bacteria</taxon>
        <taxon>Bacillati</taxon>
        <taxon>Bacillota</taxon>
        <taxon>Bacilli</taxon>
        <taxon>Bacillales</taxon>
        <taxon>Thermoactinomycetaceae</taxon>
        <taxon>Kroppenstedtia</taxon>
    </lineage>
</organism>
<proteinExistence type="predicted"/>
<sequence>MGEKNPIPVHLFRGFRRESLPNRRETVLKPCRKLRLLHSFQVRFIRGPRDVSPWRESGRRHLLGLERGMVRPVRNDWGSQWRKRPFR</sequence>
<keyword evidence="2" id="KW-1185">Reference proteome</keyword>
<evidence type="ECO:0000313" key="1">
    <source>
        <dbReference type="EMBL" id="GGA39374.1"/>
    </source>
</evidence>
<dbReference type="RefSeq" id="WP_188430621.1">
    <property type="nucleotide sequence ID" value="NZ_BMEX01000003.1"/>
</dbReference>
<comment type="caution">
    <text evidence="1">The sequence shown here is derived from an EMBL/GenBank/DDBJ whole genome shotgun (WGS) entry which is preliminary data.</text>
</comment>
<reference evidence="2" key="1">
    <citation type="journal article" date="2019" name="Int. J. Syst. Evol. Microbiol.">
        <title>The Global Catalogue of Microorganisms (GCM) 10K type strain sequencing project: providing services to taxonomists for standard genome sequencing and annotation.</title>
        <authorList>
            <consortium name="The Broad Institute Genomics Platform"/>
            <consortium name="The Broad Institute Genome Sequencing Center for Infectious Disease"/>
            <person name="Wu L."/>
            <person name="Ma J."/>
        </authorList>
    </citation>
    <scope>NUCLEOTIDE SEQUENCE [LARGE SCALE GENOMIC DNA]</scope>
    <source>
        <strain evidence="2">CGMCC 1.12404</strain>
    </source>
</reference>
<gene>
    <name evidence="1" type="ORF">GCM10007416_10450</name>
</gene>
<name>A0ABQ1G9H4_9BACL</name>
<dbReference type="Proteomes" id="UP000617979">
    <property type="component" value="Unassembled WGS sequence"/>
</dbReference>